<feature type="region of interest" description="Disordered" evidence="8">
    <location>
        <begin position="1"/>
        <end position="46"/>
    </location>
</feature>
<dbReference type="EMBL" id="JACYXT010000002">
    <property type="protein sequence ID" value="MBD9723109.1"/>
    <property type="molecule type" value="Genomic_DNA"/>
</dbReference>
<dbReference type="InterPro" id="IPR017441">
    <property type="entry name" value="Protein_kinase_ATP_BS"/>
</dbReference>
<proteinExistence type="predicted"/>
<accession>A0A927L0I0</accession>
<dbReference type="EC" id="2.7.11.1" evidence="1"/>
<evidence type="ECO:0000256" key="3">
    <source>
        <dbReference type="ARBA" id="ARBA00022679"/>
    </source>
</evidence>
<keyword evidence="4 7" id="KW-0547">Nucleotide-binding</keyword>
<dbReference type="Proteomes" id="UP000661025">
    <property type="component" value="Unassembled WGS sequence"/>
</dbReference>
<dbReference type="PANTHER" id="PTHR43289:SF6">
    <property type="entry name" value="SERINE_THREONINE-PROTEIN KINASE NEKL-3"/>
    <property type="match status" value="1"/>
</dbReference>
<feature type="region of interest" description="Disordered" evidence="8">
    <location>
        <begin position="342"/>
        <end position="426"/>
    </location>
</feature>
<dbReference type="PROSITE" id="PS50011">
    <property type="entry name" value="PROTEIN_KINASE_DOM"/>
    <property type="match status" value="1"/>
</dbReference>
<feature type="binding site" evidence="7">
    <location>
        <position position="61"/>
    </location>
    <ligand>
        <name>ATP</name>
        <dbReference type="ChEBI" id="CHEBI:30616"/>
    </ligand>
</feature>
<dbReference type="InterPro" id="IPR000719">
    <property type="entry name" value="Prot_kinase_dom"/>
</dbReference>
<evidence type="ECO:0000256" key="4">
    <source>
        <dbReference type="ARBA" id="ARBA00022741"/>
    </source>
</evidence>
<sequence length="641" mass="67745">MSDDGEHPHGELPSGGRASRATGTGRLVGGRYRLAERVGSGGMGTVWRAVDELVDREVAVKQPRLPGDTHGSDSPHGPGSPGSPDGPDGPGGPEHDARRRAANRLYREARAAARVDHPSAVTIHDVVVEDGAPWIVMELVRGESLHEVLKRGALSPVESARIGLAVVGALHAAHAVGIVHRDVKPANVLLGPHGQVVLTDFGIAHVQGEESLTVTGEFVGSLEFVAPERMAGPGAAGPPSDLWSLGVLLYAAVEGWSPFRRTSLESTLAAILSAEPPVPERAGPLGPLLARLLTKDPALRPDAEETAGYLRDVAEERAPAAQTPFGLSELGEDSGTLRLGVRGTDHEDARDVRDAHDVRDASDLRDVHKKDAPVDAPERAPETAVVRPEAAGERAVVRPEPAPETAVVRPDPPSETEVVRPEPAHPRRRAPVGRLVAVTAAGLLLAGGGAWAGVALDEDSGVTEVAEPQIGWADARVASPTPSPTPGTTAGTRWVAHREAAMDAVLSLPGPYERIRAEGGGDGQPRVVTYEGEKVVRVRLTQWDEAPASPMEQAKDATDIVTGDVKSTAQYTPTSFHDQEAVLADTTHHLDGTPTRVLELIVRTDDDRMYELRVDMPKGTADEKKGTAVFKGARQRLEIGP</sequence>
<dbReference type="RefSeq" id="WP_192360025.1">
    <property type="nucleotide sequence ID" value="NZ_CP119182.1"/>
</dbReference>
<evidence type="ECO:0000259" key="9">
    <source>
        <dbReference type="PROSITE" id="PS50011"/>
    </source>
</evidence>
<gene>
    <name evidence="10" type="ORF">IHE70_07605</name>
</gene>
<evidence type="ECO:0000256" key="1">
    <source>
        <dbReference type="ARBA" id="ARBA00012513"/>
    </source>
</evidence>
<name>A0A927L0I0_9ACTN</name>
<feature type="region of interest" description="Disordered" evidence="8">
    <location>
        <begin position="63"/>
        <end position="97"/>
    </location>
</feature>
<dbReference type="GeneID" id="79931188"/>
<dbReference type="InterPro" id="IPR011009">
    <property type="entry name" value="Kinase-like_dom_sf"/>
</dbReference>
<reference evidence="10" key="1">
    <citation type="submission" date="2020-09" db="EMBL/GenBank/DDBJ databases">
        <title>Streptomyces canutascabiei sp. nov., which causes potato common scab and is distributed across the world.</title>
        <authorList>
            <person name="Nguyen H.P."/>
            <person name="Weisberg A.J."/>
            <person name="Chang J.H."/>
            <person name="Clarke C.R."/>
        </authorList>
    </citation>
    <scope>NUCLEOTIDE SEQUENCE</scope>
    <source>
        <strain evidence="10">ID-01-6.2a</strain>
    </source>
</reference>
<evidence type="ECO:0000256" key="8">
    <source>
        <dbReference type="SAM" id="MobiDB-lite"/>
    </source>
</evidence>
<comment type="caution">
    <text evidence="10">The sequence shown here is derived from an EMBL/GenBank/DDBJ whole genome shotgun (WGS) entry which is preliminary data.</text>
</comment>
<keyword evidence="2 10" id="KW-0723">Serine/threonine-protein kinase</keyword>
<evidence type="ECO:0000256" key="2">
    <source>
        <dbReference type="ARBA" id="ARBA00022527"/>
    </source>
</evidence>
<evidence type="ECO:0000256" key="5">
    <source>
        <dbReference type="ARBA" id="ARBA00022777"/>
    </source>
</evidence>
<organism evidence="10 11">
    <name type="scientific">Streptomyces caniscabiei</name>
    <dbReference type="NCBI Taxonomy" id="2746961"/>
    <lineage>
        <taxon>Bacteria</taxon>
        <taxon>Bacillati</taxon>
        <taxon>Actinomycetota</taxon>
        <taxon>Actinomycetes</taxon>
        <taxon>Kitasatosporales</taxon>
        <taxon>Streptomycetaceae</taxon>
        <taxon>Streptomyces</taxon>
    </lineage>
</organism>
<feature type="compositionally biased region" description="Low complexity" evidence="8">
    <location>
        <begin position="72"/>
        <end position="86"/>
    </location>
</feature>
<dbReference type="Gene3D" id="1.10.510.10">
    <property type="entry name" value="Transferase(Phosphotransferase) domain 1"/>
    <property type="match status" value="1"/>
</dbReference>
<feature type="domain" description="Protein kinase" evidence="9">
    <location>
        <begin position="32"/>
        <end position="310"/>
    </location>
</feature>
<evidence type="ECO:0000256" key="6">
    <source>
        <dbReference type="ARBA" id="ARBA00022840"/>
    </source>
</evidence>
<dbReference type="AlphaFoldDB" id="A0A927L0I0"/>
<feature type="compositionally biased region" description="Low complexity" evidence="8">
    <location>
        <begin position="14"/>
        <end position="25"/>
    </location>
</feature>
<evidence type="ECO:0000313" key="10">
    <source>
        <dbReference type="EMBL" id="MBD9723109.1"/>
    </source>
</evidence>
<evidence type="ECO:0000313" key="11">
    <source>
        <dbReference type="Proteomes" id="UP000661025"/>
    </source>
</evidence>
<feature type="compositionally biased region" description="Basic and acidic residues" evidence="8">
    <location>
        <begin position="1"/>
        <end position="10"/>
    </location>
</feature>
<keyword evidence="6 7" id="KW-0067">ATP-binding</keyword>
<dbReference type="InterPro" id="IPR008271">
    <property type="entry name" value="Ser/Thr_kinase_AS"/>
</dbReference>
<dbReference type="Gene3D" id="3.30.200.20">
    <property type="entry name" value="Phosphorylase Kinase, domain 1"/>
    <property type="match status" value="1"/>
</dbReference>
<evidence type="ECO:0000256" key="7">
    <source>
        <dbReference type="PROSITE-ProRule" id="PRU10141"/>
    </source>
</evidence>
<dbReference type="PANTHER" id="PTHR43289">
    <property type="entry name" value="MITOGEN-ACTIVATED PROTEIN KINASE KINASE KINASE 20-RELATED"/>
    <property type="match status" value="1"/>
</dbReference>
<dbReference type="GO" id="GO:0004674">
    <property type="term" value="F:protein serine/threonine kinase activity"/>
    <property type="evidence" value="ECO:0007669"/>
    <property type="project" value="UniProtKB-KW"/>
</dbReference>
<dbReference type="GO" id="GO:0005524">
    <property type="term" value="F:ATP binding"/>
    <property type="evidence" value="ECO:0007669"/>
    <property type="project" value="UniProtKB-UniRule"/>
</dbReference>
<keyword evidence="3" id="KW-0808">Transferase</keyword>
<keyword evidence="5 10" id="KW-0418">Kinase</keyword>
<dbReference type="SMART" id="SM00220">
    <property type="entry name" value="S_TKc"/>
    <property type="match status" value="1"/>
</dbReference>
<dbReference type="PROSITE" id="PS00108">
    <property type="entry name" value="PROTEIN_KINASE_ST"/>
    <property type="match status" value="1"/>
</dbReference>
<dbReference type="CDD" id="cd14014">
    <property type="entry name" value="STKc_PknB_like"/>
    <property type="match status" value="1"/>
</dbReference>
<feature type="compositionally biased region" description="Basic and acidic residues" evidence="8">
    <location>
        <begin position="343"/>
        <end position="381"/>
    </location>
</feature>
<dbReference type="SUPFAM" id="SSF56112">
    <property type="entry name" value="Protein kinase-like (PK-like)"/>
    <property type="match status" value="1"/>
</dbReference>
<protein>
    <recommendedName>
        <fullName evidence="1">non-specific serine/threonine protein kinase</fullName>
        <ecNumber evidence="1">2.7.11.1</ecNumber>
    </recommendedName>
</protein>
<dbReference type="PROSITE" id="PS00107">
    <property type="entry name" value="PROTEIN_KINASE_ATP"/>
    <property type="match status" value="1"/>
</dbReference>
<dbReference type="Pfam" id="PF00069">
    <property type="entry name" value="Pkinase"/>
    <property type="match status" value="1"/>
</dbReference>